<dbReference type="PANTHER" id="PTHR34184:SF4">
    <property type="entry name" value="UPF0718 PROTEIN YCGR"/>
    <property type="match status" value="1"/>
</dbReference>
<evidence type="ECO:0000256" key="2">
    <source>
        <dbReference type="ARBA" id="ARBA00006386"/>
    </source>
</evidence>
<comment type="subcellular location">
    <subcellularLocation>
        <location evidence="1">Cell membrane</location>
        <topology evidence="1">Multi-pass membrane protein</topology>
    </subcellularLocation>
</comment>
<evidence type="ECO:0000256" key="3">
    <source>
        <dbReference type="ARBA" id="ARBA00022475"/>
    </source>
</evidence>
<dbReference type="Pfam" id="PF03773">
    <property type="entry name" value="ArsP_1"/>
    <property type="match status" value="1"/>
</dbReference>
<feature type="transmembrane region" description="Helical" evidence="7">
    <location>
        <begin position="243"/>
        <end position="263"/>
    </location>
</feature>
<comment type="caution">
    <text evidence="8">The sequence shown here is derived from an EMBL/GenBank/DDBJ whole genome shotgun (WGS) entry which is preliminary data.</text>
</comment>
<dbReference type="PANTHER" id="PTHR34184">
    <property type="entry name" value="UPF0718 PROTEIN YCGR"/>
    <property type="match status" value="1"/>
</dbReference>
<dbReference type="InterPro" id="IPR005524">
    <property type="entry name" value="DUF318"/>
</dbReference>
<feature type="transmembrane region" description="Helical" evidence="7">
    <location>
        <begin position="214"/>
        <end position="237"/>
    </location>
</feature>
<keyword evidence="5 7" id="KW-1133">Transmembrane helix</keyword>
<evidence type="ECO:0000313" key="9">
    <source>
        <dbReference type="Proteomes" id="UP001272515"/>
    </source>
</evidence>
<evidence type="ECO:0000256" key="5">
    <source>
        <dbReference type="ARBA" id="ARBA00022989"/>
    </source>
</evidence>
<comment type="similarity">
    <text evidence="2">Belongs to the UPF0718 family.</text>
</comment>
<evidence type="ECO:0000256" key="6">
    <source>
        <dbReference type="ARBA" id="ARBA00023136"/>
    </source>
</evidence>
<protein>
    <submittedName>
        <fullName evidence="8">Permease</fullName>
    </submittedName>
</protein>
<evidence type="ECO:0000256" key="4">
    <source>
        <dbReference type="ARBA" id="ARBA00022692"/>
    </source>
</evidence>
<accession>A0ABU3Z8D1</accession>
<dbReference type="Gene3D" id="3.40.50.300">
    <property type="entry name" value="P-loop containing nucleotide triphosphate hydrolases"/>
    <property type="match status" value="1"/>
</dbReference>
<proteinExistence type="inferred from homology"/>
<evidence type="ECO:0000313" key="8">
    <source>
        <dbReference type="EMBL" id="MDV5088164.1"/>
    </source>
</evidence>
<name>A0ABU3Z8D1_9FIRM</name>
<dbReference type="RefSeq" id="WP_317329823.1">
    <property type="nucleotide sequence ID" value="NZ_JAWJZA010000004.1"/>
</dbReference>
<dbReference type="EMBL" id="JAWJZB010000005">
    <property type="protein sequence ID" value="MDV5088164.1"/>
    <property type="molecule type" value="Genomic_DNA"/>
</dbReference>
<keyword evidence="9" id="KW-1185">Reference proteome</keyword>
<dbReference type="InterPro" id="IPR027417">
    <property type="entry name" value="P-loop_NTPase"/>
</dbReference>
<keyword evidence="6 7" id="KW-0472">Membrane</keyword>
<keyword evidence="3" id="KW-1003">Cell membrane</keyword>
<gene>
    <name evidence="8" type="ORF">RVY80_04795</name>
</gene>
<evidence type="ECO:0000256" key="7">
    <source>
        <dbReference type="SAM" id="Phobius"/>
    </source>
</evidence>
<sequence>MSSVSTIPIFVVTGFLSSGKTTFINQQIKLRKMPSATLVISGEDDISHHNLDTLSIQLDNTMTPEQVKTVAHTIQDAIQKKPVREIWLEWNGMTSFQQLETLIYQTQLSRIVHIQHVYFMTTCDFVDTMLGPTGLAPISQLMNADSILLRHENRSREQAEYGSIKSLESTGENYYNQLPSMGFALLGGMIFPMCDRAAIPMFRSLLLRKVKLPVAITFMLASPLLNPIVLISTWYAFGDHLEFFWSRFILGAIVALLAGLPYVPHRIPLSGAHWPIASHCQVYWAS</sequence>
<evidence type="ECO:0000256" key="1">
    <source>
        <dbReference type="ARBA" id="ARBA00004651"/>
    </source>
</evidence>
<reference evidence="8 9" key="1">
    <citation type="submission" date="2023-10" db="EMBL/GenBank/DDBJ databases">
        <title>Veillonella sp. nov., isolated from a pig farm feces dump.</title>
        <authorList>
            <person name="Chang Y.-H."/>
        </authorList>
    </citation>
    <scope>NUCLEOTIDE SEQUENCE [LARGE SCALE GENOMIC DNA]</scope>
    <source>
        <strain evidence="8 9">YH-vei2233</strain>
    </source>
</reference>
<organism evidence="8 9">
    <name type="scientific">Veillonella absiana</name>
    <dbReference type="NCBI Taxonomy" id="3079305"/>
    <lineage>
        <taxon>Bacteria</taxon>
        <taxon>Bacillati</taxon>
        <taxon>Bacillota</taxon>
        <taxon>Negativicutes</taxon>
        <taxon>Veillonellales</taxon>
        <taxon>Veillonellaceae</taxon>
        <taxon>Veillonella</taxon>
    </lineage>
</organism>
<dbReference type="InterPro" id="IPR052923">
    <property type="entry name" value="UPF0718"/>
</dbReference>
<keyword evidence="4 7" id="KW-0812">Transmembrane</keyword>
<dbReference type="Proteomes" id="UP001272515">
    <property type="component" value="Unassembled WGS sequence"/>
</dbReference>
<dbReference type="SUPFAM" id="SSF52540">
    <property type="entry name" value="P-loop containing nucleoside triphosphate hydrolases"/>
    <property type="match status" value="1"/>
</dbReference>